<reference evidence="5 6" key="1">
    <citation type="submission" date="2018-04" db="EMBL/GenBank/DDBJ databases">
        <title>Genomic Encyclopedia of Type Strains, Phase IV (KMG-IV): sequencing the most valuable type-strain genomes for metagenomic binning, comparative biology and taxonomic classification.</title>
        <authorList>
            <person name="Goeker M."/>
        </authorList>
    </citation>
    <scope>NUCLEOTIDE SEQUENCE [LARGE SCALE GENOMIC DNA]</scope>
    <source>
        <strain evidence="5 6">DSM 10065</strain>
    </source>
</reference>
<dbReference type="Proteomes" id="UP000246145">
    <property type="component" value="Unassembled WGS sequence"/>
</dbReference>
<dbReference type="InterPro" id="IPR020449">
    <property type="entry name" value="Tscrpt_reg_AraC-type_HTH"/>
</dbReference>
<evidence type="ECO:0000313" key="5">
    <source>
        <dbReference type="EMBL" id="PVY61777.1"/>
    </source>
</evidence>
<comment type="caution">
    <text evidence="5">The sequence shown here is derived from an EMBL/GenBank/DDBJ whole genome shotgun (WGS) entry which is preliminary data.</text>
</comment>
<dbReference type="PANTHER" id="PTHR46796:SF6">
    <property type="entry name" value="ARAC SUBFAMILY"/>
    <property type="match status" value="1"/>
</dbReference>
<keyword evidence="1" id="KW-0805">Transcription regulation</keyword>
<dbReference type="AlphaFoldDB" id="A0A2U1CL96"/>
<accession>A0A2U1CL96</accession>
<name>A0A2U1CL96_9BURK</name>
<feature type="domain" description="HTH araC/xylS-type" evidence="4">
    <location>
        <begin position="210"/>
        <end position="310"/>
    </location>
</feature>
<evidence type="ECO:0000256" key="3">
    <source>
        <dbReference type="ARBA" id="ARBA00023163"/>
    </source>
</evidence>
<dbReference type="EMBL" id="QEKO01000003">
    <property type="protein sequence ID" value="PVY61777.1"/>
    <property type="molecule type" value="Genomic_DNA"/>
</dbReference>
<dbReference type="SMART" id="SM00342">
    <property type="entry name" value="HTH_ARAC"/>
    <property type="match status" value="1"/>
</dbReference>
<dbReference type="InterPro" id="IPR018060">
    <property type="entry name" value="HTH_AraC"/>
</dbReference>
<keyword evidence="3" id="KW-0804">Transcription</keyword>
<dbReference type="OrthoDB" id="282744at2"/>
<evidence type="ECO:0000259" key="4">
    <source>
        <dbReference type="PROSITE" id="PS01124"/>
    </source>
</evidence>
<dbReference type="PROSITE" id="PS01124">
    <property type="entry name" value="HTH_ARAC_FAMILY_2"/>
    <property type="match status" value="1"/>
</dbReference>
<dbReference type="InterPro" id="IPR009057">
    <property type="entry name" value="Homeodomain-like_sf"/>
</dbReference>
<dbReference type="GO" id="GO:0003700">
    <property type="term" value="F:DNA-binding transcription factor activity"/>
    <property type="evidence" value="ECO:0007669"/>
    <property type="project" value="InterPro"/>
</dbReference>
<organism evidence="5 6">
    <name type="scientific">Pusillimonas noertemannii</name>
    <dbReference type="NCBI Taxonomy" id="305977"/>
    <lineage>
        <taxon>Bacteria</taxon>
        <taxon>Pseudomonadati</taxon>
        <taxon>Pseudomonadota</taxon>
        <taxon>Betaproteobacteria</taxon>
        <taxon>Burkholderiales</taxon>
        <taxon>Alcaligenaceae</taxon>
        <taxon>Pusillimonas</taxon>
    </lineage>
</organism>
<dbReference type="Pfam" id="PF12833">
    <property type="entry name" value="HTH_18"/>
    <property type="match status" value="1"/>
</dbReference>
<dbReference type="Pfam" id="PF14525">
    <property type="entry name" value="AraC_binding_2"/>
    <property type="match status" value="1"/>
</dbReference>
<evidence type="ECO:0000256" key="2">
    <source>
        <dbReference type="ARBA" id="ARBA00023125"/>
    </source>
</evidence>
<dbReference type="InterPro" id="IPR035418">
    <property type="entry name" value="AraC-bd_2"/>
</dbReference>
<evidence type="ECO:0000313" key="6">
    <source>
        <dbReference type="Proteomes" id="UP000246145"/>
    </source>
</evidence>
<protein>
    <submittedName>
        <fullName evidence="5">AraC family transcriptional regulator</fullName>
    </submittedName>
</protein>
<keyword evidence="6" id="KW-1185">Reference proteome</keyword>
<dbReference type="InterPro" id="IPR050204">
    <property type="entry name" value="AraC_XylS_family_regulators"/>
</dbReference>
<dbReference type="GO" id="GO:0043565">
    <property type="term" value="F:sequence-specific DNA binding"/>
    <property type="evidence" value="ECO:0007669"/>
    <property type="project" value="InterPro"/>
</dbReference>
<evidence type="ECO:0000256" key="1">
    <source>
        <dbReference type="ARBA" id="ARBA00023015"/>
    </source>
</evidence>
<proteinExistence type="predicted"/>
<dbReference type="PRINTS" id="PR00032">
    <property type="entry name" value="HTHARAC"/>
</dbReference>
<dbReference type="SUPFAM" id="SSF46689">
    <property type="entry name" value="Homeodomain-like"/>
    <property type="match status" value="1"/>
</dbReference>
<dbReference type="PANTHER" id="PTHR46796">
    <property type="entry name" value="HTH-TYPE TRANSCRIPTIONAL ACTIVATOR RHAS-RELATED"/>
    <property type="match status" value="1"/>
</dbReference>
<sequence>MMEGGFYISTDMVEESIRDDFWRETSSLLYEITPAGDEGISGSVRSRLFGNMVLGNTTFNRQYCKRTSSLITQTDLDFYLLQLILAGEYRGDFAGKDLLARPGDMFILDLARPLISLKEAGARITLVIPRKDIGQNWTTRNLHGVVLRGNVPTNRLLFDFIVSLDGLLDDMEAHAMPGVGESLMMLVKAALSGATLTHEQCMAINLSMRQRILEYIDRHLSDPSLGPESIMHHFRLSHSHLYRTFQSDKGVARLIRDKRLDLAYRMILHKDGQRLSLKELAYKCGFSSRSQFSRFFHDRFGVAPKELRGLQKAMPRDTGSSSILFHRYIATRIPPADD</sequence>
<dbReference type="RefSeq" id="WP_116518787.1">
    <property type="nucleotide sequence ID" value="NZ_JACCEX010000003.1"/>
</dbReference>
<dbReference type="Gene3D" id="1.10.10.60">
    <property type="entry name" value="Homeodomain-like"/>
    <property type="match status" value="1"/>
</dbReference>
<keyword evidence="2" id="KW-0238">DNA-binding</keyword>
<gene>
    <name evidence="5" type="ORF">C7440_2510</name>
</gene>